<dbReference type="GO" id="GO:0006313">
    <property type="term" value="P:DNA transposition"/>
    <property type="evidence" value="ECO:0007669"/>
    <property type="project" value="InterPro"/>
</dbReference>
<evidence type="ECO:0000313" key="5">
    <source>
        <dbReference type="EMBL" id="EFH81531.1"/>
    </source>
</evidence>
<accession>D6U4V1</accession>
<keyword evidence="6" id="KW-1185">Reference proteome</keyword>
<evidence type="ECO:0000256" key="1">
    <source>
        <dbReference type="ARBA" id="ARBA00004091"/>
    </source>
</evidence>
<dbReference type="GO" id="GO:0004803">
    <property type="term" value="F:transposase activity"/>
    <property type="evidence" value="ECO:0007669"/>
    <property type="project" value="InterPro"/>
</dbReference>
<dbReference type="AlphaFoldDB" id="D6U4V1"/>
<evidence type="ECO:0000256" key="4">
    <source>
        <dbReference type="ARBA" id="ARBA00023172"/>
    </source>
</evidence>
<comment type="similarity">
    <text evidence="2">Belongs to the transposase 27 family.</text>
</comment>
<keyword evidence="3" id="KW-0815">Transposition</keyword>
<dbReference type="InterPro" id="IPR005063">
    <property type="entry name" value="Transposase_27"/>
</dbReference>
<comment type="function">
    <text evidence="1">Absolutely required for transposition of IS1.</text>
</comment>
<dbReference type="PANTHER" id="PTHR33293:SF1">
    <property type="entry name" value="INSERTION ELEMENT IS1 1 PROTEIN INSB-RELATED"/>
    <property type="match status" value="1"/>
</dbReference>
<dbReference type="InterPro" id="IPR051354">
    <property type="entry name" value="Transposase_27_IS1"/>
</dbReference>
<proteinExistence type="inferred from homology"/>
<gene>
    <name evidence="5" type="ORF">Krac_2258</name>
</gene>
<organism evidence="5 6">
    <name type="scientific">Ktedonobacter racemifer DSM 44963</name>
    <dbReference type="NCBI Taxonomy" id="485913"/>
    <lineage>
        <taxon>Bacteria</taxon>
        <taxon>Bacillati</taxon>
        <taxon>Chloroflexota</taxon>
        <taxon>Ktedonobacteria</taxon>
        <taxon>Ktedonobacterales</taxon>
        <taxon>Ktedonobacteraceae</taxon>
        <taxon>Ktedonobacter</taxon>
    </lineage>
</organism>
<evidence type="ECO:0000313" key="6">
    <source>
        <dbReference type="Proteomes" id="UP000004508"/>
    </source>
</evidence>
<dbReference type="Pfam" id="PF03400">
    <property type="entry name" value="DDE_Tnp_IS1"/>
    <property type="match status" value="1"/>
</dbReference>
<dbReference type="eggNOG" id="COG1662">
    <property type="taxonomic scope" value="Bacteria"/>
</dbReference>
<keyword evidence="4" id="KW-0233">DNA recombination</keyword>
<name>D6U4V1_KTERA</name>
<dbReference type="STRING" id="485913.Krac_2258"/>
<protein>
    <submittedName>
        <fullName evidence="5">IS1 transposase</fullName>
    </submittedName>
</protein>
<evidence type="ECO:0000256" key="2">
    <source>
        <dbReference type="ARBA" id="ARBA00008841"/>
    </source>
</evidence>
<dbReference type="Proteomes" id="UP000004508">
    <property type="component" value="Unassembled WGS sequence"/>
</dbReference>
<dbReference type="GO" id="GO:0003677">
    <property type="term" value="F:DNA binding"/>
    <property type="evidence" value="ECO:0007669"/>
    <property type="project" value="InterPro"/>
</dbReference>
<dbReference type="EMBL" id="ADVG01000004">
    <property type="protein sequence ID" value="EFH81531.1"/>
    <property type="molecule type" value="Genomic_DNA"/>
</dbReference>
<reference evidence="5 6" key="1">
    <citation type="journal article" date="2011" name="Stand. Genomic Sci.">
        <title>Non-contiguous finished genome sequence and contextual data of the filamentous soil bacterium Ktedonobacter racemifer type strain (SOSP1-21).</title>
        <authorList>
            <person name="Chang Y.J."/>
            <person name="Land M."/>
            <person name="Hauser L."/>
            <person name="Chertkov O."/>
            <person name="Del Rio T.G."/>
            <person name="Nolan M."/>
            <person name="Copeland A."/>
            <person name="Tice H."/>
            <person name="Cheng J.F."/>
            <person name="Lucas S."/>
            <person name="Han C."/>
            <person name="Goodwin L."/>
            <person name="Pitluck S."/>
            <person name="Ivanova N."/>
            <person name="Ovchinikova G."/>
            <person name="Pati A."/>
            <person name="Chen A."/>
            <person name="Palaniappan K."/>
            <person name="Mavromatis K."/>
            <person name="Liolios K."/>
            <person name="Brettin T."/>
            <person name="Fiebig A."/>
            <person name="Rohde M."/>
            <person name="Abt B."/>
            <person name="Goker M."/>
            <person name="Detter J.C."/>
            <person name="Woyke T."/>
            <person name="Bristow J."/>
            <person name="Eisen J.A."/>
            <person name="Markowitz V."/>
            <person name="Hugenholtz P."/>
            <person name="Kyrpides N.C."/>
            <person name="Klenk H.P."/>
            <person name="Lapidus A."/>
        </authorList>
    </citation>
    <scope>NUCLEOTIDE SEQUENCE [LARGE SCALE GENOMIC DNA]</scope>
    <source>
        <strain evidence="6">DSM 44963</strain>
    </source>
</reference>
<dbReference type="PANTHER" id="PTHR33293">
    <property type="entry name" value="INSERTION ELEMENT IS1 1 PROTEIN INSB-RELATED"/>
    <property type="match status" value="1"/>
</dbReference>
<comment type="caution">
    <text evidence="5">The sequence shown here is derived from an EMBL/GenBank/DDBJ whole genome shotgun (WGS) entry which is preliminary data.</text>
</comment>
<dbReference type="InParanoid" id="D6U4V1"/>
<evidence type="ECO:0000256" key="3">
    <source>
        <dbReference type="ARBA" id="ARBA00022578"/>
    </source>
</evidence>
<sequence>MEPDANDQEATVLELDELWSFVLKKTNPAWIWIALCRKTRQVVAYTIGDRSEATCRRLWETIPLSYRASHCFTDFWAAYRAVIPEEQHSAVGKDTGETAHVERWNNTLRQRLARFVRKTLSFSKSPVMHQACLDLFLHRYNRERVLRLGKMEALR</sequence>
<dbReference type="NCBIfam" id="NF033558">
    <property type="entry name" value="transpos_IS1"/>
    <property type="match status" value="1"/>
</dbReference>